<keyword evidence="4" id="KW-0378">Hydrolase</keyword>
<feature type="active site" evidence="4">
    <location>
        <position position="38"/>
    </location>
</feature>
<comment type="catalytic activity">
    <reaction evidence="3 4">
        <text>an acyl phosphate + H2O = a carboxylate + phosphate + H(+)</text>
        <dbReference type="Rhea" id="RHEA:14965"/>
        <dbReference type="ChEBI" id="CHEBI:15377"/>
        <dbReference type="ChEBI" id="CHEBI:15378"/>
        <dbReference type="ChEBI" id="CHEBI:29067"/>
        <dbReference type="ChEBI" id="CHEBI:43474"/>
        <dbReference type="ChEBI" id="CHEBI:59918"/>
        <dbReference type="EC" id="3.6.1.7"/>
    </reaction>
</comment>
<evidence type="ECO:0000256" key="2">
    <source>
        <dbReference type="ARBA" id="ARBA00012150"/>
    </source>
</evidence>
<dbReference type="EC" id="3.6.1.7" evidence="2 4"/>
<dbReference type="PROSITE" id="PS51160">
    <property type="entry name" value="ACYLPHOSPHATASE_3"/>
    <property type="match status" value="1"/>
</dbReference>
<dbReference type="SUPFAM" id="SSF54975">
    <property type="entry name" value="Acylphosphatase/BLUF domain-like"/>
    <property type="match status" value="1"/>
</dbReference>
<reference evidence="7 8" key="1">
    <citation type="submission" date="2019-12" db="EMBL/GenBank/DDBJ databases">
        <title>The draft genomic sequence of strain Chitinophaga oryziterrae JCM 16595.</title>
        <authorList>
            <person name="Zhang X."/>
        </authorList>
    </citation>
    <scope>NUCLEOTIDE SEQUENCE [LARGE SCALE GENOMIC DNA]</scope>
    <source>
        <strain evidence="7 8">JCM 16595</strain>
    </source>
</reference>
<evidence type="ECO:0000256" key="3">
    <source>
        <dbReference type="ARBA" id="ARBA00047645"/>
    </source>
</evidence>
<dbReference type="RefSeq" id="WP_157298621.1">
    <property type="nucleotide sequence ID" value="NZ_BAAAZB010000005.1"/>
</dbReference>
<feature type="active site" evidence="4">
    <location>
        <position position="20"/>
    </location>
</feature>
<sequence length="91" mass="9986">MQQLHSIIIVKGRVHGVFFRASTKHTADHLGIRGQVKNLPDGTVWIAAEGEAHAMEAFIAWCRQGPPLANVTDITVTAGELQNFEGFKVIH</sequence>
<dbReference type="InterPro" id="IPR001792">
    <property type="entry name" value="Acylphosphatase-like_dom"/>
</dbReference>
<dbReference type="Pfam" id="PF00708">
    <property type="entry name" value="Acylphosphatase"/>
    <property type="match status" value="1"/>
</dbReference>
<dbReference type="OrthoDB" id="9808093at2"/>
<evidence type="ECO:0000256" key="4">
    <source>
        <dbReference type="PROSITE-ProRule" id="PRU00520"/>
    </source>
</evidence>
<evidence type="ECO:0000259" key="6">
    <source>
        <dbReference type="PROSITE" id="PS51160"/>
    </source>
</evidence>
<protein>
    <recommendedName>
        <fullName evidence="2 4">acylphosphatase</fullName>
        <ecNumber evidence="2 4">3.6.1.7</ecNumber>
    </recommendedName>
</protein>
<dbReference type="AlphaFoldDB" id="A0A6N8J4L6"/>
<dbReference type="PANTHER" id="PTHR47268">
    <property type="entry name" value="ACYLPHOSPHATASE"/>
    <property type="match status" value="1"/>
</dbReference>
<dbReference type="InterPro" id="IPR036046">
    <property type="entry name" value="Acylphosphatase-like_dom_sf"/>
</dbReference>
<evidence type="ECO:0000256" key="1">
    <source>
        <dbReference type="ARBA" id="ARBA00005614"/>
    </source>
</evidence>
<dbReference type="InterPro" id="IPR020456">
    <property type="entry name" value="Acylphosphatase"/>
</dbReference>
<gene>
    <name evidence="7" type="ORF">GO495_05265</name>
</gene>
<dbReference type="GO" id="GO:0003998">
    <property type="term" value="F:acylphosphatase activity"/>
    <property type="evidence" value="ECO:0007669"/>
    <property type="project" value="UniProtKB-EC"/>
</dbReference>
<name>A0A6N8J4L6_9BACT</name>
<comment type="caution">
    <text evidence="7">The sequence shown here is derived from an EMBL/GenBank/DDBJ whole genome shotgun (WGS) entry which is preliminary data.</text>
</comment>
<feature type="domain" description="Acylphosphatase-like" evidence="6">
    <location>
        <begin position="5"/>
        <end position="91"/>
    </location>
</feature>
<evidence type="ECO:0000313" key="8">
    <source>
        <dbReference type="Proteomes" id="UP000468388"/>
    </source>
</evidence>
<dbReference type="Proteomes" id="UP000468388">
    <property type="component" value="Unassembled WGS sequence"/>
</dbReference>
<accession>A0A6N8J4L6</accession>
<dbReference type="EMBL" id="WRXO01000001">
    <property type="protein sequence ID" value="MVT39983.1"/>
    <property type="molecule type" value="Genomic_DNA"/>
</dbReference>
<organism evidence="7 8">
    <name type="scientific">Chitinophaga oryziterrae</name>
    <dbReference type="NCBI Taxonomy" id="1031224"/>
    <lineage>
        <taxon>Bacteria</taxon>
        <taxon>Pseudomonadati</taxon>
        <taxon>Bacteroidota</taxon>
        <taxon>Chitinophagia</taxon>
        <taxon>Chitinophagales</taxon>
        <taxon>Chitinophagaceae</taxon>
        <taxon>Chitinophaga</taxon>
    </lineage>
</organism>
<keyword evidence="8" id="KW-1185">Reference proteome</keyword>
<evidence type="ECO:0000313" key="7">
    <source>
        <dbReference type="EMBL" id="MVT39983.1"/>
    </source>
</evidence>
<dbReference type="PANTHER" id="PTHR47268:SF4">
    <property type="entry name" value="ACYLPHOSPHATASE"/>
    <property type="match status" value="1"/>
</dbReference>
<proteinExistence type="inferred from homology"/>
<evidence type="ECO:0000256" key="5">
    <source>
        <dbReference type="RuleBase" id="RU004168"/>
    </source>
</evidence>
<dbReference type="Gene3D" id="3.30.70.100">
    <property type="match status" value="1"/>
</dbReference>
<comment type="similarity">
    <text evidence="1 5">Belongs to the acylphosphatase family.</text>
</comment>